<feature type="compositionally biased region" description="Low complexity" evidence="1">
    <location>
        <begin position="844"/>
        <end position="856"/>
    </location>
</feature>
<feature type="compositionally biased region" description="Pro residues" evidence="1">
    <location>
        <begin position="384"/>
        <end position="393"/>
    </location>
</feature>
<dbReference type="Gene3D" id="1.10.1000.11">
    <property type="entry name" value="Arf Nucleotide-binding Site Opener,domain 2"/>
    <property type="match status" value="1"/>
</dbReference>
<dbReference type="GO" id="GO:0005085">
    <property type="term" value="F:guanyl-nucleotide exchange factor activity"/>
    <property type="evidence" value="ECO:0007669"/>
    <property type="project" value="InterPro"/>
</dbReference>
<feature type="region of interest" description="Disordered" evidence="1">
    <location>
        <begin position="372"/>
        <end position="662"/>
    </location>
</feature>
<feature type="domain" description="SEC7" evidence="2">
    <location>
        <begin position="888"/>
        <end position="1050"/>
    </location>
</feature>
<dbReference type="InterPro" id="IPR035999">
    <property type="entry name" value="Sec7_dom_sf"/>
</dbReference>
<feature type="compositionally biased region" description="Basic and acidic residues" evidence="1">
    <location>
        <begin position="175"/>
        <end position="190"/>
    </location>
</feature>
<keyword evidence="4" id="KW-1185">Reference proteome</keyword>
<feature type="compositionally biased region" description="Low complexity" evidence="1">
    <location>
        <begin position="543"/>
        <end position="593"/>
    </location>
</feature>
<dbReference type="SMART" id="SM00222">
    <property type="entry name" value="Sec7"/>
    <property type="match status" value="1"/>
</dbReference>
<dbReference type="Pfam" id="PF01369">
    <property type="entry name" value="Sec7"/>
    <property type="match status" value="1"/>
</dbReference>
<feature type="compositionally biased region" description="Acidic residues" evidence="1">
    <location>
        <begin position="1639"/>
        <end position="1657"/>
    </location>
</feature>
<feature type="region of interest" description="Disordered" evidence="1">
    <location>
        <begin position="1163"/>
        <end position="1193"/>
    </location>
</feature>
<dbReference type="OrthoDB" id="2157641at2759"/>
<name>A0A8K0SVQ8_9HYPO</name>
<feature type="region of interest" description="Disordered" evidence="1">
    <location>
        <begin position="95"/>
        <end position="198"/>
    </location>
</feature>
<evidence type="ECO:0000256" key="1">
    <source>
        <dbReference type="SAM" id="MobiDB-lite"/>
    </source>
</evidence>
<dbReference type="PANTHER" id="PTHR10663">
    <property type="entry name" value="GUANYL-NUCLEOTIDE EXCHANGE FACTOR"/>
    <property type="match status" value="1"/>
</dbReference>
<feature type="compositionally biased region" description="Basic and acidic residues" evidence="1">
    <location>
        <begin position="800"/>
        <end position="813"/>
    </location>
</feature>
<feature type="region of interest" description="Disordered" evidence="1">
    <location>
        <begin position="674"/>
        <end position="902"/>
    </location>
</feature>
<feature type="compositionally biased region" description="Low complexity" evidence="1">
    <location>
        <begin position="43"/>
        <end position="69"/>
    </location>
</feature>
<dbReference type="InterPro" id="IPR011993">
    <property type="entry name" value="PH-like_dom_sf"/>
</dbReference>
<feature type="compositionally biased region" description="Polar residues" evidence="1">
    <location>
        <begin position="219"/>
        <end position="243"/>
    </location>
</feature>
<dbReference type="EMBL" id="JAGPNK010000004">
    <property type="protein sequence ID" value="KAH7322855.1"/>
    <property type="molecule type" value="Genomic_DNA"/>
</dbReference>
<proteinExistence type="predicted"/>
<feature type="compositionally biased region" description="Low complexity" evidence="1">
    <location>
        <begin position="1"/>
        <end position="29"/>
    </location>
</feature>
<dbReference type="GO" id="GO:0032012">
    <property type="term" value="P:regulation of ARF protein signal transduction"/>
    <property type="evidence" value="ECO:0007669"/>
    <property type="project" value="InterPro"/>
</dbReference>
<protein>
    <recommendedName>
        <fullName evidence="2">SEC7 domain-containing protein</fullName>
    </recommendedName>
</protein>
<feature type="compositionally biased region" description="Low complexity" evidence="1">
    <location>
        <begin position="95"/>
        <end position="119"/>
    </location>
</feature>
<feature type="compositionally biased region" description="Low complexity" evidence="1">
    <location>
        <begin position="1063"/>
        <end position="1073"/>
    </location>
</feature>
<evidence type="ECO:0000313" key="3">
    <source>
        <dbReference type="EMBL" id="KAH7322855.1"/>
    </source>
</evidence>
<feature type="compositionally biased region" description="Low complexity" evidence="1">
    <location>
        <begin position="1473"/>
        <end position="1495"/>
    </location>
</feature>
<feature type="compositionally biased region" description="Low complexity" evidence="1">
    <location>
        <begin position="394"/>
        <end position="407"/>
    </location>
</feature>
<dbReference type="Proteomes" id="UP000813444">
    <property type="component" value="Unassembled WGS sequence"/>
</dbReference>
<sequence length="1657" mass="178955">MAWSSSGAARRASSNPNPNPNPNSDSFPNPTSPPPSPWAHDFASSYSSSSSASASWSPTATATAAASASASASASAHPYAYAHAAHAAQAFVLSPSASASAPTPSSYSRPATSKSRSTPTPKPKPRPNPSTATDPVPSPTVPFPSLAPAAAAAPAPVPAPDDFFLDRPSSSDSDMSDHYPPRRNDRDSHDLSLGPRNVTRDSLVNNMLMSLDQFSLGYQQPPSSSYQPNHNSYEPTASSSSRLYQDHHSIPTHNSPHHNHNLSIDSWPADSPADADAGPDPGHQYSYSSDLDAPDDSGRMSSQASRGRRSNSSSNFQAGFARLNSVREALQRNPPSTPRGMHSRSRKGSKSSSSASIDAGYSQAMGHRWGRGVNRSASFDNSPHRPPLYPPTLPHSSSTFHVNSSSHDFLHDDYEAAPTPTIPNGPRRIPSENPIAAQPPRIPPEPTQSPFQGRERTRSITRSIRSSAGRKPMTSHEPAPAVPALDLEDSAPAPNVSYNKSKEPKPSPAPAADSSTQTKERTGFFRRVFGGGASKNAPVTNDSSSASRQTSQAAAVSSAAAAAANNGNTSSEQASRKAQSASQSRSGSTPPSRDVSSSHSNHPALQKKTSFFRRRKRSVHEEVPPLPTSIHAPPVPPIAPIDTQSDNDWAIPKAPPSPVSSLREALNPYLRDSPAHVAQSRAHAGLPLNDITNTGTPNKMGYESDREAFKREFSPDYAPSPNARIRAVEAEPDDDFIQQSTPSKPASGRSAPANEPKNDTFLNLDGASDNEELVVVAKQKPSHSARSPSLTLDTSMGGFNRDKNKEKNKDDTIRASTRHRIRIDPPDSDDEQGRSNLALPIEGARAASPTSASTATDYKSAASGPPSVRIEPATENSPKMSAKESKSLDEPDYVLGEPTEDDQQKAQKIFDGQEDFIQKDKAASWMGEEGPVRQRTLQAYMALYDFTNQSIVQALRQVCGRLVLRAETQQVDRILVAFSKRWCDCNPNHGFEASDVIHTICYSIMLLNTDLHVADIDQKMTRSQFVKNTMTTIVQALDEAVPNAFTRPTILSDKASAAGNEQVSASPAPVSAASDRRTFRNSFLPPARQDSDLDDCGPLVKAPFHGTRRAWEDQIELVLKGIYSSIRDERLPLFGADPEKLQSPETPQSSLSVMGMLKRTPSVLSKAPSESQLSSRGRIADNSRTATARWASKSRSRPGIGRTAFSSSHTSFDDENSLWSPALSSATWSRYSLGRTQTSISQDSLASAMARDYQKSIGFANALSQAIIRDEDASAIDTAGSVLSTELVGTQLLEDESLELAGPPWIKEGIVIHKHHLDGVDKKAKERNWTEVFAVVQKGQMNLFSFNANKSLRQKSRSRHAARENAPVGGGNWQNNATSVGTFNLRQTLASVLPSPGYSRTRPHVWALSLPTGAVHLFQVGTPEIIKEFVTTVNYWSARLSTHPLVGGISNIEYGWSDAIVNNALVAAINDSTAQTASSRASRPGSSAATGRRSSVQSGSLRSFSFDHGPGGFTNNSGRGKLPGDRVHIAEWTSPTQSLRASTLSEAEQLTMLSNYVKGIEEDLQTHNRLRSPMLLAFTPRGSNAIKAMSNWERKSAYLLRESVKYRTYVDCLQQAESRKQEVYKERDLARRAARGELSEGEIEASDVEDADQTLRP</sequence>
<evidence type="ECO:0000259" key="2">
    <source>
        <dbReference type="PROSITE" id="PS50190"/>
    </source>
</evidence>
<gene>
    <name evidence="3" type="ORF">B0I35DRAFT_407278</name>
</gene>
<feature type="region of interest" description="Disordered" evidence="1">
    <location>
        <begin position="1634"/>
        <end position="1657"/>
    </location>
</feature>
<dbReference type="SUPFAM" id="SSF50729">
    <property type="entry name" value="PH domain-like"/>
    <property type="match status" value="1"/>
</dbReference>
<dbReference type="InterPro" id="IPR023394">
    <property type="entry name" value="Sec7_C_sf"/>
</dbReference>
<feature type="region of interest" description="Disordered" evidence="1">
    <location>
        <begin position="1056"/>
        <end position="1077"/>
    </location>
</feature>
<dbReference type="PROSITE" id="PS50190">
    <property type="entry name" value="SEC7"/>
    <property type="match status" value="1"/>
</dbReference>
<feature type="compositionally biased region" description="Low complexity" evidence="1">
    <location>
        <begin position="301"/>
        <end position="314"/>
    </location>
</feature>
<dbReference type="InterPro" id="IPR000904">
    <property type="entry name" value="Sec7_dom"/>
</dbReference>
<feature type="region of interest" description="Disordered" evidence="1">
    <location>
        <begin position="1"/>
        <end position="69"/>
    </location>
</feature>
<feature type="compositionally biased region" description="Polar residues" evidence="1">
    <location>
        <begin position="782"/>
        <end position="794"/>
    </location>
</feature>
<accession>A0A8K0SVQ8</accession>
<comment type="caution">
    <text evidence="3">The sequence shown here is derived from an EMBL/GenBank/DDBJ whole genome shotgun (WGS) entry which is preliminary data.</text>
</comment>
<evidence type="ECO:0000313" key="4">
    <source>
        <dbReference type="Proteomes" id="UP000813444"/>
    </source>
</evidence>
<reference evidence="3" key="1">
    <citation type="journal article" date="2021" name="Nat. Commun.">
        <title>Genetic determinants of endophytism in the Arabidopsis root mycobiome.</title>
        <authorList>
            <person name="Mesny F."/>
            <person name="Miyauchi S."/>
            <person name="Thiergart T."/>
            <person name="Pickel B."/>
            <person name="Atanasova L."/>
            <person name="Karlsson M."/>
            <person name="Huettel B."/>
            <person name="Barry K.W."/>
            <person name="Haridas S."/>
            <person name="Chen C."/>
            <person name="Bauer D."/>
            <person name="Andreopoulos W."/>
            <person name="Pangilinan J."/>
            <person name="LaButti K."/>
            <person name="Riley R."/>
            <person name="Lipzen A."/>
            <person name="Clum A."/>
            <person name="Drula E."/>
            <person name="Henrissat B."/>
            <person name="Kohler A."/>
            <person name="Grigoriev I.V."/>
            <person name="Martin F.M."/>
            <person name="Hacquard S."/>
        </authorList>
    </citation>
    <scope>NUCLEOTIDE SEQUENCE</scope>
    <source>
        <strain evidence="3">MPI-CAGE-CH-0235</strain>
    </source>
</reference>
<feature type="compositionally biased region" description="Basic and acidic residues" evidence="1">
    <location>
        <begin position="702"/>
        <end position="714"/>
    </location>
</feature>
<dbReference type="Gene3D" id="2.30.29.30">
    <property type="entry name" value="Pleckstrin-homology domain (PH domain)/Phosphotyrosine-binding domain (PTB)"/>
    <property type="match status" value="1"/>
</dbReference>
<feature type="region of interest" description="Disordered" evidence="1">
    <location>
        <begin position="219"/>
        <end position="360"/>
    </location>
</feature>
<dbReference type="SUPFAM" id="SSF48425">
    <property type="entry name" value="Sec7 domain"/>
    <property type="match status" value="1"/>
</dbReference>
<feature type="region of interest" description="Disordered" evidence="1">
    <location>
        <begin position="1473"/>
        <end position="1501"/>
    </location>
</feature>
<dbReference type="InterPro" id="IPR041681">
    <property type="entry name" value="PH_9"/>
</dbReference>
<feature type="compositionally biased region" description="Low complexity" evidence="1">
    <location>
        <begin position="350"/>
        <end position="360"/>
    </location>
</feature>
<dbReference type="Pfam" id="PF15410">
    <property type="entry name" value="PH_9"/>
    <property type="match status" value="1"/>
</dbReference>
<organism evidence="3 4">
    <name type="scientific">Stachybotrys elegans</name>
    <dbReference type="NCBI Taxonomy" id="80388"/>
    <lineage>
        <taxon>Eukaryota</taxon>
        <taxon>Fungi</taxon>
        <taxon>Dikarya</taxon>
        <taxon>Ascomycota</taxon>
        <taxon>Pezizomycotina</taxon>
        <taxon>Sordariomycetes</taxon>
        <taxon>Hypocreomycetidae</taxon>
        <taxon>Hypocreales</taxon>
        <taxon>Stachybotryaceae</taxon>
        <taxon>Stachybotrys</taxon>
    </lineage>
</organism>
<feature type="compositionally biased region" description="Low complexity" evidence="1">
    <location>
        <begin position="268"/>
        <end position="282"/>
    </location>
</feature>
<feature type="compositionally biased region" description="Polar residues" evidence="1">
    <location>
        <begin position="594"/>
        <end position="603"/>
    </location>
</feature>
<dbReference type="PANTHER" id="PTHR10663:SF373">
    <property type="entry name" value="PH AND SEC7 DOMAIN-CONTAINING PROTEIN C11E3.11C"/>
    <property type="match status" value="1"/>
</dbReference>
<feature type="region of interest" description="Disordered" evidence="1">
    <location>
        <begin position="1506"/>
        <end position="1525"/>
    </location>
</feature>